<dbReference type="InterPro" id="IPR006094">
    <property type="entry name" value="Oxid_FAD_bind_N"/>
</dbReference>
<dbReference type="PANTHER" id="PTHR11748">
    <property type="entry name" value="D-LACTATE DEHYDROGENASE"/>
    <property type="match status" value="1"/>
</dbReference>
<reference evidence="4" key="1">
    <citation type="submission" date="2018-05" db="EMBL/GenBank/DDBJ databases">
        <authorList>
            <person name="Lanie J.A."/>
            <person name="Ng W.-L."/>
            <person name="Kazmierczak K.M."/>
            <person name="Andrzejewski T.M."/>
            <person name="Davidsen T.M."/>
            <person name="Wayne K.J."/>
            <person name="Tettelin H."/>
            <person name="Glass J.I."/>
            <person name="Rusch D."/>
            <person name="Podicherti R."/>
            <person name="Tsui H.-C.T."/>
            <person name="Winkler M.E."/>
        </authorList>
    </citation>
    <scope>NUCLEOTIDE SEQUENCE</scope>
</reference>
<evidence type="ECO:0000256" key="1">
    <source>
        <dbReference type="ARBA" id="ARBA00022630"/>
    </source>
</evidence>
<accession>A0A382M4I9</accession>
<organism evidence="4">
    <name type="scientific">marine metagenome</name>
    <dbReference type="NCBI Taxonomy" id="408172"/>
    <lineage>
        <taxon>unclassified sequences</taxon>
        <taxon>metagenomes</taxon>
        <taxon>ecological metagenomes</taxon>
    </lineage>
</organism>
<feature type="non-terminal residue" evidence="4">
    <location>
        <position position="371"/>
    </location>
</feature>
<dbReference type="InterPro" id="IPR016169">
    <property type="entry name" value="FAD-bd_PCMH_sub2"/>
</dbReference>
<dbReference type="SUPFAM" id="SSF56176">
    <property type="entry name" value="FAD-binding/transporter-associated domain-like"/>
    <property type="match status" value="1"/>
</dbReference>
<keyword evidence="2" id="KW-0274">FAD</keyword>
<dbReference type="PROSITE" id="PS51387">
    <property type="entry name" value="FAD_PCMH"/>
    <property type="match status" value="1"/>
</dbReference>
<keyword evidence="1" id="KW-0285">Flavoprotein</keyword>
<evidence type="ECO:0000259" key="3">
    <source>
        <dbReference type="PROSITE" id="PS51387"/>
    </source>
</evidence>
<name>A0A382M4I9_9ZZZZ</name>
<dbReference type="AlphaFoldDB" id="A0A382M4I9"/>
<gene>
    <name evidence="4" type="ORF">METZ01_LOCUS295461</name>
</gene>
<dbReference type="InterPro" id="IPR016166">
    <property type="entry name" value="FAD-bd_PCMH"/>
</dbReference>
<dbReference type="EMBL" id="UINC01090558">
    <property type="protein sequence ID" value="SVC42607.1"/>
    <property type="molecule type" value="Genomic_DNA"/>
</dbReference>
<evidence type="ECO:0000313" key="4">
    <source>
        <dbReference type="EMBL" id="SVC42607.1"/>
    </source>
</evidence>
<dbReference type="InterPro" id="IPR016164">
    <property type="entry name" value="FAD-linked_Oxase-like_C"/>
</dbReference>
<evidence type="ECO:0000256" key="2">
    <source>
        <dbReference type="ARBA" id="ARBA00022827"/>
    </source>
</evidence>
<dbReference type="Gene3D" id="3.30.465.10">
    <property type="match status" value="1"/>
</dbReference>
<dbReference type="SUPFAM" id="SSF55103">
    <property type="entry name" value="FAD-linked oxidases, C-terminal domain"/>
    <property type="match status" value="1"/>
</dbReference>
<feature type="domain" description="FAD-binding PCMH-type" evidence="3">
    <location>
        <begin position="11"/>
        <end position="197"/>
    </location>
</feature>
<dbReference type="Pfam" id="PF01565">
    <property type="entry name" value="FAD_binding_4"/>
    <property type="match status" value="1"/>
</dbReference>
<proteinExistence type="predicted"/>
<dbReference type="InterPro" id="IPR036318">
    <property type="entry name" value="FAD-bd_PCMH-like_sf"/>
</dbReference>
<sequence>MSIEEKQNFPTYQDSDSIEYPQNEREVSSFIKKFYKTNIPIELVGSGSKKKIGKPLQCAKTLNLSKINGIVEYLPEELYIKVKAGTSIKKIEEELKKNNQQLAFEPIDFGYLLNEKSDFGTAAGQVACNISGSRRLKVGSVRDHVLGFRGVNGKGEIIKSGGIVVKNVTGYDLSKLICGSYGTLVALSEITFKVLPAPEASKTLIIHNQKIESGLELLHKAVNSSNDISGAIFLPKEQKVPGCVMNIENTFKLNDLKQEGSLTSIRIEGSKNSIDQRIENLAKELKTINFSISILEIHQSEIFWNKVKRLEFFSHSKNNILRIVVPPSECVNLVYQFTNKFKYYIDWGGALIWVEAFELSEEMFESIRRKV</sequence>
<dbReference type="GO" id="GO:0003824">
    <property type="term" value="F:catalytic activity"/>
    <property type="evidence" value="ECO:0007669"/>
    <property type="project" value="InterPro"/>
</dbReference>
<dbReference type="PANTHER" id="PTHR11748:SF103">
    <property type="entry name" value="GLYCOLATE OXIDASE SUBUNIT GLCE"/>
    <property type="match status" value="1"/>
</dbReference>
<dbReference type="GO" id="GO:0071949">
    <property type="term" value="F:FAD binding"/>
    <property type="evidence" value="ECO:0007669"/>
    <property type="project" value="InterPro"/>
</dbReference>
<protein>
    <recommendedName>
        <fullName evidence="3">FAD-binding PCMH-type domain-containing protein</fullName>
    </recommendedName>
</protein>